<dbReference type="SUPFAM" id="SSF56529">
    <property type="entry name" value="FAH"/>
    <property type="match status" value="1"/>
</dbReference>
<comment type="similarity">
    <text evidence="1">Belongs to the FAH family.</text>
</comment>
<name>A0A0N8PN83_9BACL</name>
<evidence type="ECO:0000256" key="1">
    <source>
        <dbReference type="ARBA" id="ARBA00010211"/>
    </source>
</evidence>
<dbReference type="InterPro" id="IPR051121">
    <property type="entry name" value="FAH"/>
</dbReference>
<dbReference type="PANTHER" id="PTHR42796:SF4">
    <property type="entry name" value="FUMARYLACETOACETATE HYDROLASE DOMAIN-CONTAINING PROTEIN 2A"/>
    <property type="match status" value="1"/>
</dbReference>
<keyword evidence="2" id="KW-0479">Metal-binding</keyword>
<reference evidence="4 5" key="1">
    <citation type="submission" date="2015-09" db="EMBL/GenBank/DDBJ databases">
        <title>Draft genome sequence of Alicyclobacillus ferrooxydans DSM 22381.</title>
        <authorList>
            <person name="Hemp J."/>
        </authorList>
    </citation>
    <scope>NUCLEOTIDE SEQUENCE [LARGE SCALE GENOMIC DNA]</scope>
    <source>
        <strain evidence="4 5">TC-34</strain>
    </source>
</reference>
<evidence type="ECO:0000256" key="2">
    <source>
        <dbReference type="ARBA" id="ARBA00022723"/>
    </source>
</evidence>
<accession>A0A0N8PN83</accession>
<keyword evidence="4" id="KW-0378">Hydrolase</keyword>
<evidence type="ECO:0000313" key="5">
    <source>
        <dbReference type="Proteomes" id="UP000050482"/>
    </source>
</evidence>
<dbReference type="EMBL" id="LJCO01000096">
    <property type="protein sequence ID" value="KPV40805.1"/>
    <property type="molecule type" value="Genomic_DNA"/>
</dbReference>
<dbReference type="PANTHER" id="PTHR42796">
    <property type="entry name" value="FUMARYLACETOACETATE HYDROLASE DOMAIN-CONTAINING PROTEIN 2A-RELATED"/>
    <property type="match status" value="1"/>
</dbReference>
<dbReference type="Proteomes" id="UP000050482">
    <property type="component" value="Unassembled WGS sequence"/>
</dbReference>
<dbReference type="STRING" id="471514.AN477_21060"/>
<sequence length="285" mass="30930">MRLVTLKKGGMEAAAVRIGDLVVPVSKINETLNLDFPQSIFDLVVAGKIAALSNVVAEHVDALAEEGYFVSEAEFGPLYRYPRKIWGIGLNYREHAGDLNAVLPTEEPASFMKADTTIIGPNDAILLPPQSSRVTAEAEIAVVIGKECKNVSVEEASSYVAGFTPVIDMTAEDILQKNPRYLTRAKNFDTFFSFGPELLTPDELPTLEDISVGTYLNHALHRENVVSNMTFLPLFLVAFHSQVMTLLPGDIISTGTPGAVVIRDGDIAECRIDGFLPLTNPVGRA</sequence>
<protein>
    <submittedName>
        <fullName evidence="4">Fumarylacetoacetate hydrolase</fullName>
    </submittedName>
</protein>
<dbReference type="OrthoDB" id="9805307at2"/>
<dbReference type="RefSeq" id="WP_054971158.1">
    <property type="nucleotide sequence ID" value="NZ_LJCO01000096.1"/>
</dbReference>
<comment type="caution">
    <text evidence="4">The sequence shown here is derived from an EMBL/GenBank/DDBJ whole genome shotgun (WGS) entry which is preliminary data.</text>
</comment>
<dbReference type="PATRIC" id="fig|471514.4.peg.1711"/>
<dbReference type="Pfam" id="PF01557">
    <property type="entry name" value="FAA_hydrolase"/>
    <property type="match status" value="1"/>
</dbReference>
<evidence type="ECO:0000313" key="4">
    <source>
        <dbReference type="EMBL" id="KPV40805.1"/>
    </source>
</evidence>
<evidence type="ECO:0000259" key="3">
    <source>
        <dbReference type="Pfam" id="PF01557"/>
    </source>
</evidence>
<dbReference type="Gene3D" id="3.90.850.10">
    <property type="entry name" value="Fumarylacetoacetase-like, C-terminal domain"/>
    <property type="match status" value="1"/>
</dbReference>
<dbReference type="GO" id="GO:0016787">
    <property type="term" value="F:hydrolase activity"/>
    <property type="evidence" value="ECO:0007669"/>
    <property type="project" value="UniProtKB-KW"/>
</dbReference>
<dbReference type="GO" id="GO:0046872">
    <property type="term" value="F:metal ion binding"/>
    <property type="evidence" value="ECO:0007669"/>
    <property type="project" value="UniProtKB-KW"/>
</dbReference>
<organism evidence="4 5">
    <name type="scientific">Alicyclobacillus ferrooxydans</name>
    <dbReference type="NCBI Taxonomy" id="471514"/>
    <lineage>
        <taxon>Bacteria</taxon>
        <taxon>Bacillati</taxon>
        <taxon>Bacillota</taxon>
        <taxon>Bacilli</taxon>
        <taxon>Bacillales</taxon>
        <taxon>Alicyclobacillaceae</taxon>
        <taxon>Alicyclobacillus</taxon>
    </lineage>
</organism>
<gene>
    <name evidence="4" type="ORF">AN477_21060</name>
</gene>
<dbReference type="AlphaFoldDB" id="A0A0N8PN83"/>
<feature type="domain" description="Fumarylacetoacetase-like C-terminal" evidence="3">
    <location>
        <begin position="84"/>
        <end position="282"/>
    </location>
</feature>
<dbReference type="InterPro" id="IPR011234">
    <property type="entry name" value="Fumarylacetoacetase-like_C"/>
</dbReference>
<keyword evidence="5" id="KW-1185">Reference proteome</keyword>
<dbReference type="GO" id="GO:0044281">
    <property type="term" value="P:small molecule metabolic process"/>
    <property type="evidence" value="ECO:0007669"/>
    <property type="project" value="UniProtKB-ARBA"/>
</dbReference>
<proteinExistence type="inferred from homology"/>
<dbReference type="InterPro" id="IPR036663">
    <property type="entry name" value="Fumarylacetoacetase_C_sf"/>
</dbReference>